<dbReference type="PANTHER" id="PTHR47354:SF8">
    <property type="entry name" value="1,2-PHENYLACETYL-COA EPOXIDASE, SUBUNIT E"/>
    <property type="match status" value="1"/>
</dbReference>
<dbReference type="InterPro" id="IPR017927">
    <property type="entry name" value="FAD-bd_FR_type"/>
</dbReference>
<evidence type="ECO:0000256" key="8">
    <source>
        <dbReference type="ARBA" id="ARBA00022989"/>
    </source>
</evidence>
<evidence type="ECO:0000256" key="7">
    <source>
        <dbReference type="ARBA" id="ARBA00022827"/>
    </source>
</evidence>
<keyword evidence="11" id="KW-0411">Iron-sulfur</keyword>
<dbReference type="RefSeq" id="WP_386766006.1">
    <property type="nucleotide sequence ID" value="NZ_JBHSTI010000008.1"/>
</dbReference>
<name>A0ABW1T1E8_9ACTN</name>
<evidence type="ECO:0000256" key="5">
    <source>
        <dbReference type="ARBA" id="ARBA00022714"/>
    </source>
</evidence>
<evidence type="ECO:0000256" key="14">
    <source>
        <dbReference type="SAM" id="Phobius"/>
    </source>
</evidence>
<evidence type="ECO:0000256" key="2">
    <source>
        <dbReference type="ARBA" id="ARBA00004141"/>
    </source>
</evidence>
<comment type="cofactor">
    <cofactor evidence="1">
        <name>FAD</name>
        <dbReference type="ChEBI" id="CHEBI:57692"/>
    </cofactor>
</comment>
<dbReference type="Gene3D" id="3.40.50.80">
    <property type="entry name" value="Nucleotide-binding domain of ferredoxin-NADP reductase (FNR) module"/>
    <property type="match status" value="1"/>
</dbReference>
<dbReference type="PANTHER" id="PTHR47354">
    <property type="entry name" value="NADH OXIDOREDUCTASE HCR"/>
    <property type="match status" value="1"/>
</dbReference>
<evidence type="ECO:0000256" key="12">
    <source>
        <dbReference type="ARBA" id="ARBA00023136"/>
    </source>
</evidence>
<feature type="transmembrane region" description="Helical" evidence="14">
    <location>
        <begin position="52"/>
        <end position="69"/>
    </location>
</feature>
<dbReference type="InterPro" id="IPR039261">
    <property type="entry name" value="FNR_nucleotide-bd"/>
</dbReference>
<dbReference type="Pfam" id="PF01794">
    <property type="entry name" value="Ferric_reduct"/>
    <property type="match status" value="1"/>
</dbReference>
<dbReference type="Proteomes" id="UP001596138">
    <property type="component" value="Unassembled WGS sequence"/>
</dbReference>
<evidence type="ECO:0000256" key="10">
    <source>
        <dbReference type="ARBA" id="ARBA00023004"/>
    </source>
</evidence>
<evidence type="ECO:0000256" key="13">
    <source>
        <dbReference type="SAM" id="MobiDB-lite"/>
    </source>
</evidence>
<feature type="region of interest" description="Disordered" evidence="13">
    <location>
        <begin position="19"/>
        <end position="47"/>
    </location>
</feature>
<dbReference type="CDD" id="cd06198">
    <property type="entry name" value="FNR_like_3"/>
    <property type="match status" value="1"/>
</dbReference>
<keyword evidence="4 14" id="KW-0812">Transmembrane</keyword>
<evidence type="ECO:0000259" key="15">
    <source>
        <dbReference type="PROSITE" id="PS51384"/>
    </source>
</evidence>
<dbReference type="SUPFAM" id="SSF52343">
    <property type="entry name" value="Ferredoxin reductase-like, C-terminal NADP-linked domain"/>
    <property type="match status" value="1"/>
</dbReference>
<evidence type="ECO:0000256" key="1">
    <source>
        <dbReference type="ARBA" id="ARBA00001974"/>
    </source>
</evidence>
<accession>A0ABW1T1E8</accession>
<dbReference type="Pfam" id="PF08022">
    <property type="entry name" value="FAD_binding_8"/>
    <property type="match status" value="1"/>
</dbReference>
<keyword evidence="3" id="KW-0285">Flavoprotein</keyword>
<dbReference type="InterPro" id="IPR013130">
    <property type="entry name" value="Fe3_Rdtase_TM_dom"/>
</dbReference>
<evidence type="ECO:0000256" key="3">
    <source>
        <dbReference type="ARBA" id="ARBA00022630"/>
    </source>
</evidence>
<feature type="domain" description="FAD-binding FR-type" evidence="15">
    <location>
        <begin position="255"/>
        <end position="356"/>
    </location>
</feature>
<sequence length="479" mass="51329">MTLERSGFSTAGAVGSVRPVPALSGLPPAPGTRASRRTSPADGTSTRRGRSALAVAIVGLVVVIGLALADSLPTWRFDGGPFIALGGLAALAGTYLSLALIVLVARVPWIERELGHQRLVALHRVVAPYALMLIGAHVLLTTIGYAQEARSGLLAELWTIVAHSAWMVPAAAAFVLMVALGALSYRRIRSRMRHETWWVSHLYFYLAVALAFGHQLELGTFFAGRPAQQTLWIALYVAVALLVVGSRVALPLVRSLRHDLRVADVVRESPGAVSVHLTGRDLHRLDAEGGQFFQWRFLTRSWWWQAHPYSLSASPDGRTLRITVTASGDQSAALASRLRPGTRVWAEGPYGVFTARRRHGRRVAAFAAGSGVTAVRAMLEDLPTDADVDVVVRARSASDILLRAELEALAGSRGYRLRYVIGTRFDVTLTASDIVALVPDLGACDVFVCGPAGFAALVLEAASTAGVPAARLHHESFAL</sequence>
<keyword evidence="10" id="KW-0408">Iron</keyword>
<protein>
    <submittedName>
        <fullName evidence="16">Ferric reductase-like transmembrane domain-containing protein</fullName>
    </submittedName>
</protein>
<keyword evidence="12 14" id="KW-0472">Membrane</keyword>
<feature type="transmembrane region" description="Helical" evidence="14">
    <location>
        <begin position="231"/>
        <end position="250"/>
    </location>
</feature>
<keyword evidence="7" id="KW-0274">FAD</keyword>
<evidence type="ECO:0000256" key="9">
    <source>
        <dbReference type="ARBA" id="ARBA00023002"/>
    </source>
</evidence>
<comment type="caution">
    <text evidence="16">The sequence shown here is derived from an EMBL/GenBank/DDBJ whole genome shotgun (WGS) entry which is preliminary data.</text>
</comment>
<dbReference type="PROSITE" id="PS51384">
    <property type="entry name" value="FAD_FR"/>
    <property type="match status" value="1"/>
</dbReference>
<dbReference type="InterPro" id="IPR017938">
    <property type="entry name" value="Riboflavin_synthase-like_b-brl"/>
</dbReference>
<reference evidence="17" key="1">
    <citation type="journal article" date="2019" name="Int. J. Syst. Evol. Microbiol.">
        <title>The Global Catalogue of Microorganisms (GCM) 10K type strain sequencing project: providing services to taxonomists for standard genome sequencing and annotation.</title>
        <authorList>
            <consortium name="The Broad Institute Genomics Platform"/>
            <consortium name="The Broad Institute Genome Sequencing Center for Infectious Disease"/>
            <person name="Wu L."/>
            <person name="Ma J."/>
        </authorList>
    </citation>
    <scope>NUCLEOTIDE SEQUENCE [LARGE SCALE GENOMIC DNA]</scope>
    <source>
        <strain evidence="17">CGMCC 4.7317</strain>
    </source>
</reference>
<evidence type="ECO:0000313" key="17">
    <source>
        <dbReference type="Proteomes" id="UP001596138"/>
    </source>
</evidence>
<feature type="transmembrane region" description="Helical" evidence="14">
    <location>
        <begin position="81"/>
        <end position="105"/>
    </location>
</feature>
<evidence type="ECO:0000313" key="16">
    <source>
        <dbReference type="EMBL" id="MFC6238099.1"/>
    </source>
</evidence>
<dbReference type="InterPro" id="IPR050415">
    <property type="entry name" value="MRET"/>
</dbReference>
<dbReference type="EMBL" id="JBHSTI010000008">
    <property type="protein sequence ID" value="MFC6238099.1"/>
    <property type="molecule type" value="Genomic_DNA"/>
</dbReference>
<evidence type="ECO:0000256" key="11">
    <source>
        <dbReference type="ARBA" id="ARBA00023014"/>
    </source>
</evidence>
<dbReference type="InterPro" id="IPR013112">
    <property type="entry name" value="FAD-bd_8"/>
</dbReference>
<keyword evidence="6" id="KW-0479">Metal-binding</keyword>
<organism evidence="16 17">
    <name type="scientific">Longivirga aurantiaca</name>
    <dbReference type="NCBI Taxonomy" id="1837743"/>
    <lineage>
        <taxon>Bacteria</taxon>
        <taxon>Bacillati</taxon>
        <taxon>Actinomycetota</taxon>
        <taxon>Actinomycetes</taxon>
        <taxon>Sporichthyales</taxon>
        <taxon>Sporichthyaceae</taxon>
        <taxon>Longivirga</taxon>
    </lineage>
</organism>
<evidence type="ECO:0000256" key="4">
    <source>
        <dbReference type="ARBA" id="ARBA00022692"/>
    </source>
</evidence>
<feature type="transmembrane region" description="Helical" evidence="14">
    <location>
        <begin position="197"/>
        <end position="216"/>
    </location>
</feature>
<feature type="transmembrane region" description="Helical" evidence="14">
    <location>
        <begin position="166"/>
        <end position="185"/>
    </location>
</feature>
<keyword evidence="8 14" id="KW-1133">Transmembrane helix</keyword>
<evidence type="ECO:0000256" key="6">
    <source>
        <dbReference type="ARBA" id="ARBA00022723"/>
    </source>
</evidence>
<keyword evidence="9" id="KW-0560">Oxidoreductase</keyword>
<comment type="subcellular location">
    <subcellularLocation>
        <location evidence="2">Membrane</location>
        <topology evidence="2">Multi-pass membrane protein</topology>
    </subcellularLocation>
</comment>
<proteinExistence type="predicted"/>
<feature type="compositionally biased region" description="Polar residues" evidence="13">
    <location>
        <begin position="37"/>
        <end position="46"/>
    </location>
</feature>
<keyword evidence="5" id="KW-0001">2Fe-2S</keyword>
<gene>
    <name evidence="16" type="ORF">ACFQGU_09425</name>
</gene>
<dbReference type="Gene3D" id="2.40.30.10">
    <property type="entry name" value="Translation factors"/>
    <property type="match status" value="1"/>
</dbReference>
<feature type="transmembrane region" description="Helical" evidence="14">
    <location>
        <begin position="126"/>
        <end position="146"/>
    </location>
</feature>
<dbReference type="SUPFAM" id="SSF63380">
    <property type="entry name" value="Riboflavin synthase domain-like"/>
    <property type="match status" value="1"/>
</dbReference>
<keyword evidence="17" id="KW-1185">Reference proteome</keyword>